<accession>A0A4P6WPU7</accession>
<dbReference type="InterPro" id="IPR032816">
    <property type="entry name" value="VTT_dom"/>
</dbReference>
<dbReference type="RefSeq" id="WP_133086668.1">
    <property type="nucleotide sequence ID" value="NZ_CP037864.1"/>
</dbReference>
<evidence type="ECO:0000256" key="1">
    <source>
        <dbReference type="SAM" id="Phobius"/>
    </source>
</evidence>
<dbReference type="Pfam" id="PF09335">
    <property type="entry name" value="VTT_dom"/>
    <property type="match status" value="1"/>
</dbReference>
<sequence>MDINHYVAQYGYAALIIGSLAEGETITLLGGVAAHQGVLKFPLVVLSVALGGMIGDQLLYLLGRRFGGKILRRFSRHQAKIDYAQKMIQRRPYLFVVGTRFMYGFRVIGPLLIGASHLPPKIFLPLNILGAFVWASLFTTLGYVGGEVIAPWLHNLDQHIKHWIWLVLVIVLVVGARWWLKKRSGKKTAR</sequence>
<evidence type="ECO:0000259" key="2">
    <source>
        <dbReference type="Pfam" id="PF09335"/>
    </source>
</evidence>
<feature type="transmembrane region" description="Helical" evidence="1">
    <location>
        <begin position="163"/>
        <end position="180"/>
    </location>
</feature>
<dbReference type="GO" id="GO:0005886">
    <property type="term" value="C:plasma membrane"/>
    <property type="evidence" value="ECO:0007669"/>
    <property type="project" value="UniProtKB-ARBA"/>
</dbReference>
<dbReference type="Proteomes" id="UP000293850">
    <property type="component" value="Chromosome"/>
</dbReference>
<dbReference type="InterPro" id="IPR051311">
    <property type="entry name" value="DedA_domain"/>
</dbReference>
<dbReference type="KEGG" id="cars:E1B03_17600"/>
<evidence type="ECO:0000313" key="3">
    <source>
        <dbReference type="EMBL" id="QBM24146.1"/>
    </source>
</evidence>
<evidence type="ECO:0000313" key="4">
    <source>
        <dbReference type="Proteomes" id="UP000293850"/>
    </source>
</evidence>
<name>A0A4P6WPU7_9ENTR</name>
<feature type="domain" description="VTT" evidence="2">
    <location>
        <begin position="24"/>
        <end position="143"/>
    </location>
</feature>
<dbReference type="PANTHER" id="PTHR42709:SF2">
    <property type="entry name" value="INNER MEMBRANE PROTEIN YOHD"/>
    <property type="match status" value="1"/>
</dbReference>
<reference evidence="3 4" key="1">
    <citation type="submission" date="2019-03" db="EMBL/GenBank/DDBJ databases">
        <title>Complete genome sequence of an arsenate-respiring bacteria, Citrobacter sp. LY-1.</title>
        <authorList>
            <person name="Wang H."/>
            <person name="Liu Y."/>
            <person name="Li Q."/>
            <person name="Huang J."/>
        </authorList>
    </citation>
    <scope>NUCLEOTIDE SEQUENCE [LARGE SCALE GENOMIC DNA]</scope>
    <source>
        <strain evidence="3 4">LY-1</strain>
    </source>
</reference>
<organism evidence="3 4">
    <name type="scientific">Citrobacter arsenatis</name>
    <dbReference type="NCBI Taxonomy" id="2546350"/>
    <lineage>
        <taxon>Bacteria</taxon>
        <taxon>Pseudomonadati</taxon>
        <taxon>Pseudomonadota</taxon>
        <taxon>Gammaproteobacteria</taxon>
        <taxon>Enterobacterales</taxon>
        <taxon>Enterobacteriaceae</taxon>
        <taxon>Citrobacter</taxon>
    </lineage>
</organism>
<proteinExistence type="predicted"/>
<dbReference type="PANTHER" id="PTHR42709">
    <property type="entry name" value="ALKALINE PHOSPHATASE LIKE PROTEIN"/>
    <property type="match status" value="1"/>
</dbReference>
<protein>
    <submittedName>
        <fullName evidence="3">DedA family protein</fullName>
    </submittedName>
</protein>
<keyword evidence="1" id="KW-0472">Membrane</keyword>
<dbReference type="AlphaFoldDB" id="A0A4P6WPU7"/>
<keyword evidence="4" id="KW-1185">Reference proteome</keyword>
<keyword evidence="1" id="KW-1133">Transmembrane helix</keyword>
<feature type="transmembrane region" description="Helical" evidence="1">
    <location>
        <begin position="41"/>
        <end position="63"/>
    </location>
</feature>
<gene>
    <name evidence="3" type="ORF">E1B03_17600</name>
</gene>
<feature type="transmembrane region" description="Helical" evidence="1">
    <location>
        <begin position="12"/>
        <end position="35"/>
    </location>
</feature>
<feature type="transmembrane region" description="Helical" evidence="1">
    <location>
        <begin position="122"/>
        <end position="143"/>
    </location>
</feature>
<keyword evidence="1" id="KW-0812">Transmembrane</keyword>
<dbReference type="EMBL" id="CP037864">
    <property type="protein sequence ID" value="QBM24146.1"/>
    <property type="molecule type" value="Genomic_DNA"/>
</dbReference>